<dbReference type="GO" id="GO:0005524">
    <property type="term" value="F:ATP binding"/>
    <property type="evidence" value="ECO:0007669"/>
    <property type="project" value="InterPro"/>
</dbReference>
<dbReference type="GO" id="GO:0004714">
    <property type="term" value="F:transmembrane receptor protein tyrosine kinase activity"/>
    <property type="evidence" value="ECO:0007669"/>
    <property type="project" value="InterPro"/>
</dbReference>
<dbReference type="InterPro" id="IPR011009">
    <property type="entry name" value="Kinase-like_dom_sf"/>
</dbReference>
<dbReference type="Gene3D" id="1.10.510.10">
    <property type="entry name" value="Transferase(Phosphotransferase) domain 1"/>
    <property type="match status" value="1"/>
</dbReference>
<dbReference type="PANTHER" id="PTHR27003">
    <property type="entry name" value="OS07G0166700 PROTEIN"/>
    <property type="match status" value="1"/>
</dbReference>
<reference evidence="2" key="1">
    <citation type="submission" date="2012-05" db="EMBL/GenBank/DDBJ databases">
        <authorList>
            <person name="Krishnakumar V."/>
            <person name="Cheung F."/>
            <person name="Xiao Y."/>
            <person name="Chan A."/>
            <person name="Moskal W.A."/>
            <person name="Town C.D."/>
        </authorList>
    </citation>
    <scope>NUCLEOTIDE SEQUENCE</scope>
</reference>
<dbReference type="GO" id="GO:0005886">
    <property type="term" value="C:plasma membrane"/>
    <property type="evidence" value="ECO:0007669"/>
    <property type="project" value="TreeGrafter"/>
</dbReference>
<evidence type="ECO:0000313" key="2">
    <source>
        <dbReference type="EMBL" id="AFK44014.1"/>
    </source>
</evidence>
<organism evidence="2">
    <name type="scientific">Lotus japonicus</name>
    <name type="common">Lotus corniculatus var. japonicus</name>
    <dbReference type="NCBI Taxonomy" id="34305"/>
    <lineage>
        <taxon>Eukaryota</taxon>
        <taxon>Viridiplantae</taxon>
        <taxon>Streptophyta</taxon>
        <taxon>Embryophyta</taxon>
        <taxon>Tracheophyta</taxon>
        <taxon>Spermatophyta</taxon>
        <taxon>Magnoliopsida</taxon>
        <taxon>eudicotyledons</taxon>
        <taxon>Gunneridae</taxon>
        <taxon>Pentapetalae</taxon>
        <taxon>rosids</taxon>
        <taxon>fabids</taxon>
        <taxon>Fabales</taxon>
        <taxon>Fabaceae</taxon>
        <taxon>Papilionoideae</taxon>
        <taxon>50 kb inversion clade</taxon>
        <taxon>NPAAA clade</taxon>
        <taxon>Hologalegina</taxon>
        <taxon>robinioid clade</taxon>
        <taxon>Loteae</taxon>
        <taxon>Lotus</taxon>
    </lineage>
</organism>
<feature type="domain" description="Protein kinase" evidence="1">
    <location>
        <begin position="1"/>
        <end position="102"/>
    </location>
</feature>
<accession>I3SUS2</accession>
<dbReference type="AlphaFoldDB" id="I3SUS2"/>
<evidence type="ECO:0000259" key="1">
    <source>
        <dbReference type="PROSITE" id="PS50011"/>
    </source>
</evidence>
<dbReference type="InterPro" id="IPR001245">
    <property type="entry name" value="Ser-Thr/Tyr_kinase_cat_dom"/>
</dbReference>
<dbReference type="PANTHER" id="PTHR27003:SF303">
    <property type="entry name" value="TYROSINE KINASE FAMILY PROTEIN"/>
    <property type="match status" value="1"/>
</dbReference>
<protein>
    <recommendedName>
        <fullName evidence="1">Protein kinase domain-containing protein</fullName>
    </recommendedName>
</protein>
<dbReference type="InterPro" id="IPR000719">
    <property type="entry name" value="Prot_kinase_dom"/>
</dbReference>
<dbReference type="SUPFAM" id="SSF56112">
    <property type="entry name" value="Protein kinase-like (PK-like)"/>
    <property type="match status" value="1"/>
</dbReference>
<dbReference type="PROSITE" id="PS50011">
    <property type="entry name" value="PROTEIN_KINASE_DOM"/>
    <property type="match status" value="1"/>
</dbReference>
<sequence>MAPENIRDGILTDKCDVYSFGIVLLEVICANPIYTILEEMYETNEEILIRLQAEDIDPALAGNIAPVCYEVYIDIIRRCLKLEANERPTMGEVEMLLEHALTLQQEAEATDTSDDYL</sequence>
<dbReference type="GO" id="GO:0009506">
    <property type="term" value="C:plasmodesma"/>
    <property type="evidence" value="ECO:0007669"/>
    <property type="project" value="TreeGrafter"/>
</dbReference>
<dbReference type="Pfam" id="PF07714">
    <property type="entry name" value="PK_Tyr_Ser-Thr"/>
    <property type="match status" value="1"/>
</dbReference>
<name>I3SUS2_LOTJA</name>
<dbReference type="EMBL" id="BT144220">
    <property type="protein sequence ID" value="AFK44014.1"/>
    <property type="molecule type" value="mRNA"/>
</dbReference>
<proteinExistence type="evidence at transcript level"/>
<dbReference type="InterPro" id="IPR045272">
    <property type="entry name" value="ANXUR1/2-like"/>
</dbReference>